<dbReference type="AlphaFoldDB" id="A0A2A4AZ24"/>
<evidence type="ECO:0000256" key="4">
    <source>
        <dbReference type="ARBA" id="ARBA00022989"/>
    </source>
</evidence>
<feature type="transmembrane region" description="Helical" evidence="6">
    <location>
        <begin position="75"/>
        <end position="100"/>
    </location>
</feature>
<keyword evidence="3 6" id="KW-0812">Transmembrane</keyword>
<feature type="transmembrane region" description="Helical" evidence="6">
    <location>
        <begin position="107"/>
        <end position="125"/>
    </location>
</feature>
<feature type="transmembrane region" description="Helical" evidence="6">
    <location>
        <begin position="40"/>
        <end position="63"/>
    </location>
</feature>
<dbReference type="RefSeq" id="WP_096343571.1">
    <property type="nucleotide sequence ID" value="NZ_NWMW01000002.1"/>
</dbReference>
<accession>A0A2A4AZ24</accession>
<dbReference type="PANTHER" id="PTHR34820:SF4">
    <property type="entry name" value="INNER MEMBRANE PROTEIN YEBZ"/>
    <property type="match status" value="1"/>
</dbReference>
<dbReference type="PANTHER" id="PTHR34820">
    <property type="entry name" value="INNER MEMBRANE PROTEIN YEBZ"/>
    <property type="match status" value="1"/>
</dbReference>
<keyword evidence="4 6" id="KW-1133">Transmembrane helix</keyword>
<feature type="transmembrane region" description="Helical" evidence="6">
    <location>
        <begin position="187"/>
        <end position="215"/>
    </location>
</feature>
<evidence type="ECO:0000313" key="9">
    <source>
        <dbReference type="Proteomes" id="UP000218366"/>
    </source>
</evidence>
<dbReference type="Proteomes" id="UP000218366">
    <property type="component" value="Unassembled WGS sequence"/>
</dbReference>
<gene>
    <name evidence="8" type="ORF">COC42_12065</name>
</gene>
<feature type="transmembrane region" description="Helical" evidence="6">
    <location>
        <begin position="274"/>
        <end position="293"/>
    </location>
</feature>
<protein>
    <submittedName>
        <fullName evidence="8">Copper resistance protein CopD</fullName>
    </submittedName>
</protein>
<dbReference type="Pfam" id="PF05425">
    <property type="entry name" value="CopD"/>
    <property type="match status" value="1"/>
</dbReference>
<name>A0A2A4AZ24_9SPHN</name>
<keyword evidence="9" id="KW-1185">Reference proteome</keyword>
<dbReference type="InterPro" id="IPR008457">
    <property type="entry name" value="Cu-R_CopD_dom"/>
</dbReference>
<reference evidence="8 9" key="1">
    <citation type="submission" date="2017-09" db="EMBL/GenBank/DDBJ databases">
        <title>Sphingomonas spermidinifaciens 9NM-10, whole genome shotgun sequence.</title>
        <authorList>
            <person name="Feng G."/>
            <person name="Zhu H."/>
        </authorList>
    </citation>
    <scope>NUCLEOTIDE SEQUENCE [LARGE SCALE GENOMIC DNA]</scope>
    <source>
        <strain evidence="8 9">9NM-10</strain>
    </source>
</reference>
<evidence type="ECO:0000313" key="8">
    <source>
        <dbReference type="EMBL" id="PCD02193.1"/>
    </source>
</evidence>
<dbReference type="EMBL" id="NWMW01000002">
    <property type="protein sequence ID" value="PCD02193.1"/>
    <property type="molecule type" value="Genomic_DNA"/>
</dbReference>
<evidence type="ECO:0000259" key="7">
    <source>
        <dbReference type="Pfam" id="PF05425"/>
    </source>
</evidence>
<dbReference type="GO" id="GO:0005886">
    <property type="term" value="C:plasma membrane"/>
    <property type="evidence" value="ECO:0007669"/>
    <property type="project" value="UniProtKB-SubCell"/>
</dbReference>
<feature type="domain" description="Copper resistance protein D" evidence="7">
    <location>
        <begin position="180"/>
        <end position="287"/>
    </location>
</feature>
<dbReference type="OrthoDB" id="7558712at2"/>
<evidence type="ECO:0000256" key="3">
    <source>
        <dbReference type="ARBA" id="ARBA00022692"/>
    </source>
</evidence>
<evidence type="ECO:0000256" key="2">
    <source>
        <dbReference type="ARBA" id="ARBA00022475"/>
    </source>
</evidence>
<sequence>MDSVVVGLRFAAYVDLMLLAGFALGGGLGRHAPAISRRVVAALSAIGAIITVAQFGATCLAMTGNDMAALDGEMLAFMAFETSMGISHVIRATALGLLTVISATGRAGRPLVAGLAIVALGSLAWTGHAGASEAALGWLHRSSDIVHLLSGAIWIAALAMFARILLANFSVPGSAERALAALKRFSSVGTAVVGAIVVTGAVNLVAIVGIDGIWASVRTDYGRLLVIKLMLLAGMLCLAAGNRWILVPQLKTSLEAGHHAAALRRLHLAIRTETMLALALLAVVAVLGTLSPAG</sequence>
<dbReference type="InterPro" id="IPR047689">
    <property type="entry name" value="CopD"/>
</dbReference>
<evidence type="ECO:0000256" key="5">
    <source>
        <dbReference type="ARBA" id="ARBA00023136"/>
    </source>
</evidence>
<proteinExistence type="predicted"/>
<feature type="transmembrane region" description="Helical" evidence="6">
    <location>
        <begin position="145"/>
        <end position="166"/>
    </location>
</feature>
<comment type="caution">
    <text evidence="8">The sequence shown here is derived from an EMBL/GenBank/DDBJ whole genome shotgun (WGS) entry which is preliminary data.</text>
</comment>
<feature type="transmembrane region" description="Helical" evidence="6">
    <location>
        <begin position="221"/>
        <end position="241"/>
    </location>
</feature>
<comment type="subcellular location">
    <subcellularLocation>
        <location evidence="1">Cell membrane</location>
        <topology evidence="1">Multi-pass membrane protein</topology>
    </subcellularLocation>
</comment>
<organism evidence="8 9">
    <name type="scientific">Sphingomonas spermidinifaciens</name>
    <dbReference type="NCBI Taxonomy" id="1141889"/>
    <lineage>
        <taxon>Bacteria</taxon>
        <taxon>Pseudomonadati</taxon>
        <taxon>Pseudomonadota</taxon>
        <taxon>Alphaproteobacteria</taxon>
        <taxon>Sphingomonadales</taxon>
        <taxon>Sphingomonadaceae</taxon>
        <taxon>Sphingomonas</taxon>
    </lineage>
</organism>
<evidence type="ECO:0000256" key="1">
    <source>
        <dbReference type="ARBA" id="ARBA00004651"/>
    </source>
</evidence>
<dbReference type="GO" id="GO:0006825">
    <property type="term" value="P:copper ion transport"/>
    <property type="evidence" value="ECO:0007669"/>
    <property type="project" value="InterPro"/>
</dbReference>
<dbReference type="InterPro" id="IPR032694">
    <property type="entry name" value="CopC/D"/>
</dbReference>
<keyword evidence="5 6" id="KW-0472">Membrane</keyword>
<evidence type="ECO:0000256" key="6">
    <source>
        <dbReference type="SAM" id="Phobius"/>
    </source>
</evidence>
<feature type="transmembrane region" description="Helical" evidence="6">
    <location>
        <begin position="6"/>
        <end position="28"/>
    </location>
</feature>
<keyword evidence="2" id="KW-1003">Cell membrane</keyword>
<dbReference type="NCBIfam" id="NF033808">
    <property type="entry name" value="copper_CopD"/>
    <property type="match status" value="1"/>
</dbReference>